<organism evidence="1 2">
    <name type="scientific">Noviherbaspirillum pedocola</name>
    <dbReference type="NCBI Taxonomy" id="2801341"/>
    <lineage>
        <taxon>Bacteria</taxon>
        <taxon>Pseudomonadati</taxon>
        <taxon>Pseudomonadota</taxon>
        <taxon>Betaproteobacteria</taxon>
        <taxon>Burkholderiales</taxon>
        <taxon>Oxalobacteraceae</taxon>
        <taxon>Noviherbaspirillum</taxon>
    </lineage>
</organism>
<dbReference type="Proteomes" id="UP000622890">
    <property type="component" value="Unassembled WGS sequence"/>
</dbReference>
<keyword evidence="2" id="KW-1185">Reference proteome</keyword>
<reference evidence="1" key="1">
    <citation type="submission" date="2021-01" db="EMBL/GenBank/DDBJ databases">
        <title>Genome sequence of strain Noviherbaspirillum sp. DKR-6.</title>
        <authorList>
            <person name="Chaudhary D.K."/>
        </authorList>
    </citation>
    <scope>NUCLEOTIDE SEQUENCE</scope>
    <source>
        <strain evidence="1">DKR-6</strain>
    </source>
</reference>
<name>A0A934SVN9_9BURK</name>
<evidence type="ECO:0000313" key="1">
    <source>
        <dbReference type="EMBL" id="MBK4736218.1"/>
    </source>
</evidence>
<dbReference type="RefSeq" id="WP_200593436.1">
    <property type="nucleotide sequence ID" value="NZ_JAEPBG010000006.1"/>
</dbReference>
<gene>
    <name evidence="1" type="ORF">JJB74_16465</name>
</gene>
<accession>A0A934SVN9</accession>
<sequence>MNKATEVKTLQIHAVAVVPREDLDEDDREIPGTYEVTVQRDVSDGLAAWAALEAFHEKNGVEVLEDFEFHVFDPVRQIYLDQEEPTDAEGDSLRYSYEGKLSDELPTMRMRLTLDVSYYVNGTNPKRLAEMLERLAAQGIENGMLTGSSSAQVAEYSMQVQEVANEPQVLSPHPAAESGSDYVLKPEAKSCWISVDSAAVHVVRTDEGVIVDIHAEGSANGAIAGSGATYSEIEDELLEAEGITLEDVEMQYAYDWPHGPAFFSLPSADRACHIRAAAQRNRAGVDAFVRSQREESGQSQPA</sequence>
<dbReference type="AlphaFoldDB" id="A0A934SVN9"/>
<protein>
    <submittedName>
        <fullName evidence="1">Uncharacterized protein</fullName>
    </submittedName>
</protein>
<comment type="caution">
    <text evidence="1">The sequence shown here is derived from an EMBL/GenBank/DDBJ whole genome shotgun (WGS) entry which is preliminary data.</text>
</comment>
<dbReference type="EMBL" id="JAEPBG010000006">
    <property type="protein sequence ID" value="MBK4736218.1"/>
    <property type="molecule type" value="Genomic_DNA"/>
</dbReference>
<proteinExistence type="predicted"/>
<evidence type="ECO:0000313" key="2">
    <source>
        <dbReference type="Proteomes" id="UP000622890"/>
    </source>
</evidence>